<dbReference type="SUPFAM" id="SSF56935">
    <property type="entry name" value="Porins"/>
    <property type="match status" value="1"/>
</dbReference>
<evidence type="ECO:0000256" key="3">
    <source>
        <dbReference type="ARBA" id="ARBA00022452"/>
    </source>
</evidence>
<dbReference type="InterPro" id="IPR012910">
    <property type="entry name" value="Plug_dom"/>
</dbReference>
<proteinExistence type="inferred from homology"/>
<accession>A0A1J4QG90</accession>
<evidence type="ECO:0000256" key="4">
    <source>
        <dbReference type="ARBA" id="ARBA00022692"/>
    </source>
</evidence>
<dbReference type="EMBL" id="MDKE01000009">
    <property type="protein sequence ID" value="OIN12741.1"/>
    <property type="molecule type" value="Genomic_DNA"/>
</dbReference>
<dbReference type="InterPro" id="IPR036942">
    <property type="entry name" value="Beta-barrel_TonB_sf"/>
</dbReference>
<dbReference type="InterPro" id="IPR039426">
    <property type="entry name" value="TonB-dep_rcpt-like"/>
</dbReference>
<comment type="caution">
    <text evidence="13">The sequence shown here is derived from an EMBL/GenBank/DDBJ whole genome shotgun (WGS) entry which is preliminary data.</text>
</comment>
<evidence type="ECO:0000259" key="11">
    <source>
        <dbReference type="Pfam" id="PF00593"/>
    </source>
</evidence>
<dbReference type="InterPro" id="IPR000531">
    <property type="entry name" value="Beta-barrel_TonB"/>
</dbReference>
<evidence type="ECO:0000256" key="9">
    <source>
        <dbReference type="RuleBase" id="RU003357"/>
    </source>
</evidence>
<reference evidence="13 14" key="1">
    <citation type="submission" date="2016-07" db="EMBL/GenBank/DDBJ databases">
        <title>Draft Genome Sequence of Oceanisphaera psychrotolerans, isolated from coastal sediment samples.</title>
        <authorList>
            <person name="Zhuo S."/>
            <person name="Ruan Z."/>
        </authorList>
    </citation>
    <scope>NUCLEOTIDE SEQUENCE [LARGE SCALE GENOMIC DNA]</scope>
    <source>
        <strain evidence="13 14">LAM-WHM-ZC</strain>
    </source>
</reference>
<evidence type="ECO:0000259" key="12">
    <source>
        <dbReference type="Pfam" id="PF07715"/>
    </source>
</evidence>
<dbReference type="PROSITE" id="PS52016">
    <property type="entry name" value="TONB_DEPENDENT_REC_3"/>
    <property type="match status" value="1"/>
</dbReference>
<evidence type="ECO:0000256" key="2">
    <source>
        <dbReference type="ARBA" id="ARBA00022448"/>
    </source>
</evidence>
<dbReference type="AlphaFoldDB" id="A0A1J4QG90"/>
<feature type="signal peptide" evidence="10">
    <location>
        <begin position="1"/>
        <end position="21"/>
    </location>
</feature>
<dbReference type="CDD" id="cd01347">
    <property type="entry name" value="ligand_gated_channel"/>
    <property type="match status" value="1"/>
</dbReference>
<evidence type="ECO:0000256" key="10">
    <source>
        <dbReference type="SAM" id="SignalP"/>
    </source>
</evidence>
<dbReference type="PANTHER" id="PTHR30069:SF27">
    <property type="entry name" value="BLL4766 PROTEIN"/>
    <property type="match status" value="1"/>
</dbReference>
<keyword evidence="4 8" id="KW-0812">Transmembrane</keyword>
<dbReference type="Gene3D" id="2.170.130.10">
    <property type="entry name" value="TonB-dependent receptor, plug domain"/>
    <property type="match status" value="1"/>
</dbReference>
<evidence type="ECO:0000256" key="6">
    <source>
        <dbReference type="ARBA" id="ARBA00023136"/>
    </source>
</evidence>
<evidence type="ECO:0008006" key="15">
    <source>
        <dbReference type="Google" id="ProtNLM"/>
    </source>
</evidence>
<evidence type="ECO:0000256" key="7">
    <source>
        <dbReference type="ARBA" id="ARBA00023237"/>
    </source>
</evidence>
<dbReference type="RefSeq" id="WP_071471807.1">
    <property type="nucleotide sequence ID" value="NZ_MDKE01000009.1"/>
</dbReference>
<keyword evidence="6 8" id="KW-0472">Membrane</keyword>
<feature type="domain" description="TonB-dependent receptor plug" evidence="12">
    <location>
        <begin position="47"/>
        <end position="156"/>
    </location>
</feature>
<dbReference type="OrthoDB" id="9764669at2"/>
<evidence type="ECO:0000256" key="1">
    <source>
        <dbReference type="ARBA" id="ARBA00004571"/>
    </source>
</evidence>
<dbReference type="Proteomes" id="UP000243073">
    <property type="component" value="Unassembled WGS sequence"/>
</dbReference>
<feature type="domain" description="TonB-dependent receptor-like beta-barrel" evidence="11">
    <location>
        <begin position="288"/>
        <end position="634"/>
    </location>
</feature>
<evidence type="ECO:0000313" key="13">
    <source>
        <dbReference type="EMBL" id="OIN12741.1"/>
    </source>
</evidence>
<sequence>MSDFNRLCMAVSLVFWAPAFAQDSFDLSLQELLNVEVTSVSKQRQPVSDAPAAIYVVTADDILRSGAASIPQALRDVPGLHVAQIDSQKWAISSRGFNGRYNNKLLVMMDGRTLYSPEFSGVYWEVQDYLMADIERIEIIRGPGAALWGANAVNGVINIVTKHSSNTQGGYAQATAGSYEKGSLSLRYGGQLNDGTSARGYLKGFSRDSLSQYPEDMDPAQGQAMLANGVSTRNDWRQLQTGGRLDSQLDAASTLTLSGDVYRYRMHQVYRSPDNSPPYYERYFADSFDAEGLNLLGRYTRALSATSEFSLQAYYDRAVREEALFGFRTDTADLDFQHLFEMGNAHSIAWGLGYRHIEDELDHSAVIFGGDDSIGTDLWSAFIRDEVTLVPHSLWLTLAARVENGTFSGTEWQPNARIMWRANEQHRLWSSIAYAVRTPSRVELTRTIHASTRPPDAFVPFPVEVWVVGNEGYGSESLWAYELGHRYSPNGSLSFDTALYYNDYSELRGAEDPEPGSPTIIMVNNAQQGYSYGAELSAQWRATDDVRLRLNYSYSDGRFDGIQAQNTLAPQHIVSLNGEWAVRPDLSLNATWRHVSDTNVIAPSRAELQKPLDGFYGVDIGAHWKPMPDLTLSLLGLDLFYGDHVEYEAEQFHIPYRVGPSVLGKLSLQF</sequence>
<evidence type="ECO:0000313" key="14">
    <source>
        <dbReference type="Proteomes" id="UP000243073"/>
    </source>
</evidence>
<dbReference type="Pfam" id="PF07715">
    <property type="entry name" value="Plug"/>
    <property type="match status" value="1"/>
</dbReference>
<keyword evidence="10" id="KW-0732">Signal</keyword>
<evidence type="ECO:0000256" key="8">
    <source>
        <dbReference type="PROSITE-ProRule" id="PRU01360"/>
    </source>
</evidence>
<dbReference type="Gene3D" id="2.40.170.20">
    <property type="entry name" value="TonB-dependent receptor, beta-barrel domain"/>
    <property type="match status" value="1"/>
</dbReference>
<comment type="similarity">
    <text evidence="8 9">Belongs to the TonB-dependent receptor family.</text>
</comment>
<gene>
    <name evidence="13" type="ORF">BFR47_11250</name>
</gene>
<protein>
    <recommendedName>
        <fullName evidence="15">TonB-dependent receptor</fullName>
    </recommendedName>
</protein>
<dbReference type="GO" id="GO:0015344">
    <property type="term" value="F:siderophore uptake transmembrane transporter activity"/>
    <property type="evidence" value="ECO:0007669"/>
    <property type="project" value="TreeGrafter"/>
</dbReference>
<dbReference type="STRING" id="1414654.BFR47_11250"/>
<keyword evidence="7 8" id="KW-0998">Cell outer membrane</keyword>
<dbReference type="InterPro" id="IPR037066">
    <property type="entry name" value="Plug_dom_sf"/>
</dbReference>
<dbReference type="GO" id="GO:0044718">
    <property type="term" value="P:siderophore transmembrane transport"/>
    <property type="evidence" value="ECO:0007669"/>
    <property type="project" value="TreeGrafter"/>
</dbReference>
<dbReference type="Pfam" id="PF00593">
    <property type="entry name" value="TonB_dep_Rec_b-barrel"/>
    <property type="match status" value="1"/>
</dbReference>
<dbReference type="PANTHER" id="PTHR30069">
    <property type="entry name" value="TONB-DEPENDENT OUTER MEMBRANE RECEPTOR"/>
    <property type="match status" value="1"/>
</dbReference>
<keyword evidence="14" id="KW-1185">Reference proteome</keyword>
<name>A0A1J4QG90_9GAMM</name>
<evidence type="ECO:0000256" key="5">
    <source>
        <dbReference type="ARBA" id="ARBA00023077"/>
    </source>
</evidence>
<keyword evidence="2 8" id="KW-0813">Transport</keyword>
<organism evidence="13 14">
    <name type="scientific">Oceanisphaera psychrotolerans</name>
    <dbReference type="NCBI Taxonomy" id="1414654"/>
    <lineage>
        <taxon>Bacteria</taxon>
        <taxon>Pseudomonadati</taxon>
        <taxon>Pseudomonadota</taxon>
        <taxon>Gammaproteobacteria</taxon>
        <taxon>Aeromonadales</taxon>
        <taxon>Aeromonadaceae</taxon>
        <taxon>Oceanisphaera</taxon>
    </lineage>
</organism>
<comment type="subcellular location">
    <subcellularLocation>
        <location evidence="1 8">Cell outer membrane</location>
        <topology evidence="1 8">Multi-pass membrane protein</topology>
    </subcellularLocation>
</comment>
<feature type="chain" id="PRO_5009632390" description="TonB-dependent receptor" evidence="10">
    <location>
        <begin position="22"/>
        <end position="670"/>
    </location>
</feature>
<dbReference type="GO" id="GO:0009279">
    <property type="term" value="C:cell outer membrane"/>
    <property type="evidence" value="ECO:0007669"/>
    <property type="project" value="UniProtKB-SubCell"/>
</dbReference>
<keyword evidence="5 9" id="KW-0798">TonB box</keyword>
<keyword evidence="3 8" id="KW-1134">Transmembrane beta strand</keyword>